<organism evidence="3 4">
    <name type="scientific">Mytilus galloprovincialis</name>
    <name type="common">Mediterranean mussel</name>
    <dbReference type="NCBI Taxonomy" id="29158"/>
    <lineage>
        <taxon>Eukaryota</taxon>
        <taxon>Metazoa</taxon>
        <taxon>Spiralia</taxon>
        <taxon>Lophotrochozoa</taxon>
        <taxon>Mollusca</taxon>
        <taxon>Bivalvia</taxon>
        <taxon>Autobranchia</taxon>
        <taxon>Pteriomorphia</taxon>
        <taxon>Mytilida</taxon>
        <taxon>Mytiloidea</taxon>
        <taxon>Mytilidae</taxon>
        <taxon>Mytilinae</taxon>
        <taxon>Mytilus</taxon>
    </lineage>
</organism>
<dbReference type="Proteomes" id="UP000596742">
    <property type="component" value="Unassembled WGS sequence"/>
</dbReference>
<sequence length="102" mass="12429">MTSLNNTTTNDDDENKYHFLWLPHVLIAVGFVTFLVLNFLLHHRKNRERYQRKAEALETKQRMQERRRVLNIVRLRYLPSISNRHYVSSDFRFRYTTDNTNS</sequence>
<keyword evidence="2" id="KW-0812">Transmembrane</keyword>
<evidence type="ECO:0000313" key="3">
    <source>
        <dbReference type="EMBL" id="VDI50013.1"/>
    </source>
</evidence>
<comment type="caution">
    <text evidence="3">The sequence shown here is derived from an EMBL/GenBank/DDBJ whole genome shotgun (WGS) entry which is preliminary data.</text>
</comment>
<name>A0A8B6FKB6_MYTGA</name>
<dbReference type="AlphaFoldDB" id="A0A8B6FKB6"/>
<keyword evidence="4" id="KW-1185">Reference proteome</keyword>
<feature type="coiled-coil region" evidence="1">
    <location>
        <begin position="40"/>
        <end position="67"/>
    </location>
</feature>
<dbReference type="EMBL" id="UYJE01006906">
    <property type="protein sequence ID" value="VDI50013.1"/>
    <property type="molecule type" value="Genomic_DNA"/>
</dbReference>
<evidence type="ECO:0008006" key="5">
    <source>
        <dbReference type="Google" id="ProtNLM"/>
    </source>
</evidence>
<evidence type="ECO:0000256" key="1">
    <source>
        <dbReference type="SAM" id="Coils"/>
    </source>
</evidence>
<reference evidence="3" key="1">
    <citation type="submission" date="2018-11" db="EMBL/GenBank/DDBJ databases">
        <authorList>
            <person name="Alioto T."/>
            <person name="Alioto T."/>
        </authorList>
    </citation>
    <scope>NUCLEOTIDE SEQUENCE</scope>
</reference>
<feature type="transmembrane region" description="Helical" evidence="2">
    <location>
        <begin position="20"/>
        <end position="41"/>
    </location>
</feature>
<gene>
    <name evidence="3" type="ORF">MGAL_10B030384</name>
</gene>
<evidence type="ECO:0000256" key="2">
    <source>
        <dbReference type="SAM" id="Phobius"/>
    </source>
</evidence>
<accession>A0A8B6FKB6</accession>
<dbReference type="OrthoDB" id="6157338at2759"/>
<proteinExistence type="predicted"/>
<feature type="non-terminal residue" evidence="3">
    <location>
        <position position="102"/>
    </location>
</feature>
<evidence type="ECO:0000313" key="4">
    <source>
        <dbReference type="Proteomes" id="UP000596742"/>
    </source>
</evidence>
<keyword evidence="1" id="KW-0175">Coiled coil</keyword>
<keyword evidence="2" id="KW-1133">Transmembrane helix</keyword>
<keyword evidence="2" id="KW-0472">Membrane</keyword>
<protein>
    <recommendedName>
        <fullName evidence="5">Transmembrane protein</fullName>
    </recommendedName>
</protein>